<organism evidence="1 2">
    <name type="scientific">Rhodopirellula baltica (strain DSM 10527 / NCIMB 13988 / SH1)</name>
    <dbReference type="NCBI Taxonomy" id="243090"/>
    <lineage>
        <taxon>Bacteria</taxon>
        <taxon>Pseudomonadati</taxon>
        <taxon>Planctomycetota</taxon>
        <taxon>Planctomycetia</taxon>
        <taxon>Pirellulales</taxon>
        <taxon>Pirellulaceae</taxon>
        <taxon>Rhodopirellula</taxon>
    </lineage>
</organism>
<protein>
    <submittedName>
        <fullName evidence="1">Uncharacterized protein</fullName>
    </submittedName>
</protein>
<dbReference type="Proteomes" id="UP000001025">
    <property type="component" value="Chromosome"/>
</dbReference>
<dbReference type="eggNOG" id="COG1413">
    <property type="taxonomic scope" value="Bacteria"/>
</dbReference>
<dbReference type="STRING" id="243090.RB6991"/>
<dbReference type="InterPro" id="IPR016024">
    <property type="entry name" value="ARM-type_fold"/>
</dbReference>
<dbReference type="HOGENOM" id="CLU_546141_0_0_0"/>
<dbReference type="SUPFAM" id="SSF48371">
    <property type="entry name" value="ARM repeat"/>
    <property type="match status" value="1"/>
</dbReference>
<dbReference type="Gene3D" id="1.25.10.10">
    <property type="entry name" value="Leucine-rich Repeat Variant"/>
    <property type="match status" value="1"/>
</dbReference>
<dbReference type="AlphaFoldDB" id="Q7UPE6"/>
<dbReference type="KEGG" id="rba:RB6991"/>
<evidence type="ECO:0000313" key="1">
    <source>
        <dbReference type="EMBL" id="CAD75116.1"/>
    </source>
</evidence>
<keyword evidence="2" id="KW-1185">Reference proteome</keyword>
<accession>Q7UPE6</accession>
<dbReference type="EMBL" id="BX294145">
    <property type="protein sequence ID" value="CAD75116.1"/>
    <property type="molecule type" value="Genomic_DNA"/>
</dbReference>
<dbReference type="PATRIC" id="fig|243090.15.peg.3384"/>
<proteinExistence type="predicted"/>
<dbReference type="OrthoDB" id="212249at2"/>
<gene>
    <name evidence="1" type="ordered locus">RB6991</name>
</gene>
<dbReference type="EnsemblBacteria" id="CAD75116">
    <property type="protein sequence ID" value="CAD75116"/>
    <property type="gene ID" value="RB6991"/>
</dbReference>
<evidence type="ECO:0000313" key="2">
    <source>
        <dbReference type="Proteomes" id="UP000001025"/>
    </source>
</evidence>
<dbReference type="InParanoid" id="Q7UPE6"/>
<dbReference type="InterPro" id="IPR011989">
    <property type="entry name" value="ARM-like"/>
</dbReference>
<sequence length="499" mass="55924">MGFTTAVSFRRMGIATHLQTAKNGLNDFGSVKPYKHDLNGQVSPSAAEAVRLSRSNWIVTTLTYNWKGRSISSDEPKNRAMDTFRRLQPTPRSSFRRKMRLIARGVFATGVACLPVRAAEADTLLLSTGGQLTGKVREVESKKTPYVLVQVDQDLSVAIAKANSRMIVGDEKLQEYRRRVVEAGQDGQAHYELATWCRQNNLLQQRQYHLLRTIDLLPDHPNARAALGYTRKDGKWILTEVWRRNQGLVKDRKGQWVLPEVVAWRENADVNDKVAKRWIKTIKQLLSKIQRGDAEAMAEMAAIDDPLASQAIAKELVDSQKRGSNWRPVRMVWLNKLKEFRTGAAVEAIVKTGLLDTDDVVREDALAWLQSNETSSAIATYMPWLKSNNPKQVKAAARALAYFPNPEAAFVYIDALITIEKQTQQVGGGSRAGFDNAGGGGFSQGSKQVVVNTPHRHPEVLQLLRSIAPDVDFGYDKSAWKNYFAELRSPPRSDLRRDS</sequence>
<name>Q7UPE6_RHOBA</name>
<reference evidence="1 2" key="1">
    <citation type="journal article" date="2003" name="Proc. Natl. Acad. Sci. U.S.A.">
        <title>Complete genome sequence of the marine planctomycete Pirellula sp. strain 1.</title>
        <authorList>
            <person name="Gloeckner F.O."/>
            <person name="Kube M."/>
            <person name="Bauer M."/>
            <person name="Teeling H."/>
            <person name="Lombardot T."/>
            <person name="Ludwig W."/>
            <person name="Gade D."/>
            <person name="Beck A."/>
            <person name="Borzym K."/>
            <person name="Heitmann K."/>
            <person name="Rabus R."/>
            <person name="Schlesner H."/>
            <person name="Amann R."/>
            <person name="Reinhardt R."/>
        </authorList>
    </citation>
    <scope>NUCLEOTIDE SEQUENCE [LARGE SCALE GENOMIC DNA]</scope>
    <source>
        <strain evidence="2">DSM 10527 / NCIMB 13988 / SH1</strain>
    </source>
</reference>